<evidence type="ECO:0000256" key="4">
    <source>
        <dbReference type="ARBA" id="ARBA00022692"/>
    </source>
</evidence>
<dbReference type="InterPro" id="IPR017441">
    <property type="entry name" value="Protein_kinase_ATP_BS"/>
</dbReference>
<protein>
    <recommendedName>
        <fullName evidence="15">Protein kinase domain-containing protein</fullName>
    </recommendedName>
</protein>
<keyword evidence="9 14" id="KW-1133">Transmembrane helix</keyword>
<dbReference type="SMART" id="SM00220">
    <property type="entry name" value="S_TKc"/>
    <property type="match status" value="1"/>
</dbReference>
<evidence type="ECO:0000313" key="17">
    <source>
        <dbReference type="Proteomes" id="UP001054252"/>
    </source>
</evidence>
<comment type="subcellular location">
    <subcellularLocation>
        <location evidence="1">Membrane</location>
        <topology evidence="1">Single-pass type I membrane protein</topology>
    </subcellularLocation>
</comment>
<keyword evidence="7" id="KW-0418">Kinase</keyword>
<dbReference type="EMBL" id="BPVZ01000004">
    <property type="protein sequence ID" value="GKU90281.1"/>
    <property type="molecule type" value="Genomic_DNA"/>
</dbReference>
<keyword evidence="4 14" id="KW-0812">Transmembrane</keyword>
<keyword evidence="8 12" id="KW-0067">ATP-binding</keyword>
<dbReference type="GO" id="GO:0016020">
    <property type="term" value="C:membrane"/>
    <property type="evidence" value="ECO:0007669"/>
    <property type="project" value="UniProtKB-SubCell"/>
</dbReference>
<evidence type="ECO:0000256" key="14">
    <source>
        <dbReference type="SAM" id="Phobius"/>
    </source>
</evidence>
<name>A0AAV5HSL3_9ROSI</name>
<dbReference type="Gene3D" id="1.10.510.10">
    <property type="entry name" value="Transferase(Phosphotransferase) domain 1"/>
    <property type="match status" value="1"/>
</dbReference>
<evidence type="ECO:0000256" key="13">
    <source>
        <dbReference type="SAM" id="MobiDB-lite"/>
    </source>
</evidence>
<dbReference type="FunFam" id="1.10.510.10:FF:000590">
    <property type="entry name" value="PR5-like receptor kinase"/>
    <property type="match status" value="1"/>
</dbReference>
<dbReference type="PROSITE" id="PS00108">
    <property type="entry name" value="PROTEIN_KINASE_ST"/>
    <property type="match status" value="1"/>
</dbReference>
<keyword evidence="2" id="KW-0723">Serine/threonine-protein kinase</keyword>
<dbReference type="AlphaFoldDB" id="A0AAV5HSL3"/>
<comment type="caution">
    <text evidence="16">The sequence shown here is derived from an EMBL/GenBank/DDBJ whole genome shotgun (WGS) entry which is preliminary data.</text>
</comment>
<dbReference type="PANTHER" id="PTHR27009">
    <property type="entry name" value="RUST RESISTANCE KINASE LR10-RELATED"/>
    <property type="match status" value="1"/>
</dbReference>
<keyword evidence="10 14" id="KW-0472">Membrane</keyword>
<proteinExistence type="predicted"/>
<evidence type="ECO:0000256" key="2">
    <source>
        <dbReference type="ARBA" id="ARBA00022527"/>
    </source>
</evidence>
<evidence type="ECO:0000313" key="16">
    <source>
        <dbReference type="EMBL" id="GKU90281.1"/>
    </source>
</evidence>
<organism evidence="16 17">
    <name type="scientific">Rubroshorea leprosula</name>
    <dbReference type="NCBI Taxonomy" id="152421"/>
    <lineage>
        <taxon>Eukaryota</taxon>
        <taxon>Viridiplantae</taxon>
        <taxon>Streptophyta</taxon>
        <taxon>Embryophyta</taxon>
        <taxon>Tracheophyta</taxon>
        <taxon>Spermatophyta</taxon>
        <taxon>Magnoliopsida</taxon>
        <taxon>eudicotyledons</taxon>
        <taxon>Gunneridae</taxon>
        <taxon>Pentapetalae</taxon>
        <taxon>rosids</taxon>
        <taxon>malvids</taxon>
        <taxon>Malvales</taxon>
        <taxon>Dipterocarpaceae</taxon>
        <taxon>Rubroshorea</taxon>
    </lineage>
</organism>
<feature type="domain" description="Protein kinase" evidence="15">
    <location>
        <begin position="242"/>
        <end position="530"/>
    </location>
</feature>
<evidence type="ECO:0000256" key="10">
    <source>
        <dbReference type="ARBA" id="ARBA00023136"/>
    </source>
</evidence>
<feature type="transmembrane region" description="Helical" evidence="14">
    <location>
        <begin position="146"/>
        <end position="164"/>
    </location>
</feature>
<evidence type="ECO:0000256" key="6">
    <source>
        <dbReference type="ARBA" id="ARBA00022741"/>
    </source>
</evidence>
<feature type="region of interest" description="Disordered" evidence="13">
    <location>
        <begin position="527"/>
        <end position="552"/>
    </location>
</feature>
<evidence type="ECO:0000256" key="12">
    <source>
        <dbReference type="PROSITE-ProRule" id="PRU10141"/>
    </source>
</evidence>
<dbReference type="Gene3D" id="3.30.200.20">
    <property type="entry name" value="Phosphorylase Kinase, domain 1"/>
    <property type="match status" value="1"/>
</dbReference>
<keyword evidence="11" id="KW-0325">Glycoprotein</keyword>
<keyword evidence="17" id="KW-1185">Reference proteome</keyword>
<dbReference type="SUPFAM" id="SSF56112">
    <property type="entry name" value="Protein kinase-like (PK-like)"/>
    <property type="match status" value="1"/>
</dbReference>
<evidence type="ECO:0000256" key="5">
    <source>
        <dbReference type="ARBA" id="ARBA00022729"/>
    </source>
</evidence>
<evidence type="ECO:0000256" key="1">
    <source>
        <dbReference type="ARBA" id="ARBA00004479"/>
    </source>
</evidence>
<dbReference type="InterPro" id="IPR008271">
    <property type="entry name" value="Ser/Thr_kinase_AS"/>
</dbReference>
<keyword evidence="3" id="KW-0808">Transferase</keyword>
<evidence type="ECO:0000256" key="11">
    <source>
        <dbReference type="ARBA" id="ARBA00023180"/>
    </source>
</evidence>
<dbReference type="GO" id="GO:0004674">
    <property type="term" value="F:protein serine/threonine kinase activity"/>
    <property type="evidence" value="ECO:0007669"/>
    <property type="project" value="UniProtKB-KW"/>
</dbReference>
<reference evidence="16 17" key="1">
    <citation type="journal article" date="2021" name="Commun. Biol.">
        <title>The genome of Shorea leprosula (Dipterocarpaceae) highlights the ecological relevance of drought in aseasonal tropical rainforests.</title>
        <authorList>
            <person name="Ng K.K.S."/>
            <person name="Kobayashi M.J."/>
            <person name="Fawcett J.A."/>
            <person name="Hatakeyama M."/>
            <person name="Paape T."/>
            <person name="Ng C.H."/>
            <person name="Ang C.C."/>
            <person name="Tnah L.H."/>
            <person name="Lee C.T."/>
            <person name="Nishiyama T."/>
            <person name="Sese J."/>
            <person name="O'Brien M.J."/>
            <person name="Copetti D."/>
            <person name="Mohd Noor M.I."/>
            <person name="Ong R.C."/>
            <person name="Putra M."/>
            <person name="Sireger I.Z."/>
            <person name="Indrioko S."/>
            <person name="Kosugi Y."/>
            <person name="Izuno A."/>
            <person name="Isagi Y."/>
            <person name="Lee S.L."/>
            <person name="Shimizu K.K."/>
        </authorList>
    </citation>
    <scope>NUCLEOTIDE SEQUENCE [LARGE SCALE GENOMIC DNA]</scope>
    <source>
        <strain evidence="16">214</strain>
    </source>
</reference>
<dbReference type="InterPro" id="IPR045874">
    <property type="entry name" value="LRK10/LRL21-25-like"/>
</dbReference>
<feature type="binding site" evidence="12">
    <location>
        <position position="270"/>
    </location>
    <ligand>
        <name>ATP</name>
        <dbReference type="ChEBI" id="CHEBI:30616"/>
    </ligand>
</feature>
<feature type="region of interest" description="Disordered" evidence="13">
    <location>
        <begin position="42"/>
        <end position="62"/>
    </location>
</feature>
<dbReference type="GO" id="GO:0005524">
    <property type="term" value="F:ATP binding"/>
    <property type="evidence" value="ECO:0007669"/>
    <property type="project" value="UniProtKB-UniRule"/>
</dbReference>
<dbReference type="Proteomes" id="UP001054252">
    <property type="component" value="Unassembled WGS sequence"/>
</dbReference>
<evidence type="ECO:0000256" key="8">
    <source>
        <dbReference type="ARBA" id="ARBA00022840"/>
    </source>
</evidence>
<sequence>MDMFLPCSQAAFPRRQATGVLRHRHRGDASCELPYVARSLPSSSHSEKIVENQEEDGDDNGSSCRGCKIGGGGICRTHLKSAMEAEEVVVGPRDISTSISAKKKSHIKPEGGTDERMNGRLKVNEMIMSTLTEGLICHCMGVGVPHIGPVFLFRASSLLANVVLARRGKGFVIKVAAGTSAVGIGGLIILAFYFRKTFSTGNGIFSGLMKKDDCENIEAFLRDNMHLALKRYSFKDVTKMTNNFRDKLGEGGFGYVYKGKLSDGSQVAVKVLKKSKDNGEAFTNEVASISRTSHVNIVTLLGFCFKGHIRVLIYEFVPNGSLEKLIHEESALNGDHHLKWETLHQIAIGIARGLEYLHCRCNTRILHFDIKPHNILLDNDFCPKISDFGLAKLCPKRESIVSMTGVRGTIGYIAPEVFCRNIGRVSHKSDVYSYGMMILDMVGARKNINAESDHSSEYFPQWIYRRLELDEELGFWSSMNENDEERARKMIIVGLWCIQTHPSNRPPMYRVVEMLKGNLNSLEIPPESFLSSPPRPPADANIDFDSSSSLIL</sequence>
<dbReference type="Pfam" id="PF00069">
    <property type="entry name" value="Pkinase"/>
    <property type="match status" value="1"/>
</dbReference>
<evidence type="ECO:0000256" key="3">
    <source>
        <dbReference type="ARBA" id="ARBA00022679"/>
    </source>
</evidence>
<dbReference type="FunFam" id="3.30.200.20:FF:000178">
    <property type="entry name" value="serine/threonine-protein kinase PBS1-like"/>
    <property type="match status" value="1"/>
</dbReference>
<dbReference type="InterPro" id="IPR000719">
    <property type="entry name" value="Prot_kinase_dom"/>
</dbReference>
<gene>
    <name evidence="16" type="ORF">SLEP1_g4291</name>
</gene>
<dbReference type="InterPro" id="IPR011009">
    <property type="entry name" value="Kinase-like_dom_sf"/>
</dbReference>
<accession>A0AAV5HSL3</accession>
<dbReference type="PROSITE" id="PS00107">
    <property type="entry name" value="PROTEIN_KINASE_ATP"/>
    <property type="match status" value="1"/>
</dbReference>
<evidence type="ECO:0000256" key="7">
    <source>
        <dbReference type="ARBA" id="ARBA00022777"/>
    </source>
</evidence>
<evidence type="ECO:0000256" key="9">
    <source>
        <dbReference type="ARBA" id="ARBA00022989"/>
    </source>
</evidence>
<feature type="transmembrane region" description="Helical" evidence="14">
    <location>
        <begin position="171"/>
        <end position="194"/>
    </location>
</feature>
<dbReference type="PROSITE" id="PS50011">
    <property type="entry name" value="PROTEIN_KINASE_DOM"/>
    <property type="match status" value="1"/>
</dbReference>
<keyword evidence="6 12" id="KW-0547">Nucleotide-binding</keyword>
<evidence type="ECO:0000259" key="15">
    <source>
        <dbReference type="PROSITE" id="PS50011"/>
    </source>
</evidence>
<keyword evidence="5" id="KW-0732">Signal</keyword>